<evidence type="ECO:0000256" key="2">
    <source>
        <dbReference type="SAM" id="SignalP"/>
    </source>
</evidence>
<feature type="compositionally biased region" description="Low complexity" evidence="1">
    <location>
        <begin position="31"/>
        <end position="53"/>
    </location>
</feature>
<evidence type="ECO:0000259" key="3">
    <source>
        <dbReference type="Pfam" id="PF13845"/>
    </source>
</evidence>
<name>A0ABN3AVZ0_9MICC</name>
<evidence type="ECO:0000313" key="5">
    <source>
        <dbReference type="Proteomes" id="UP001500974"/>
    </source>
</evidence>
<dbReference type="InterPro" id="IPR026004">
    <property type="entry name" value="Septum_form"/>
</dbReference>
<dbReference type="RefSeq" id="WP_346027992.1">
    <property type="nucleotide sequence ID" value="NZ_BAAAON010000001.1"/>
</dbReference>
<feature type="domain" description="Septum formation-related" evidence="3">
    <location>
        <begin position="57"/>
        <end position="153"/>
    </location>
</feature>
<dbReference type="PROSITE" id="PS51257">
    <property type="entry name" value="PROKAR_LIPOPROTEIN"/>
    <property type="match status" value="1"/>
</dbReference>
<evidence type="ECO:0000256" key="1">
    <source>
        <dbReference type="SAM" id="MobiDB-lite"/>
    </source>
</evidence>
<evidence type="ECO:0000313" key="4">
    <source>
        <dbReference type="EMBL" id="GAA2175064.1"/>
    </source>
</evidence>
<keyword evidence="2" id="KW-0732">Signal</keyword>
<comment type="caution">
    <text evidence="4">The sequence shown here is derived from an EMBL/GenBank/DDBJ whole genome shotgun (WGS) entry which is preliminary data.</text>
</comment>
<keyword evidence="5" id="KW-1185">Reference proteome</keyword>
<reference evidence="4 5" key="1">
    <citation type="journal article" date="2019" name="Int. J. Syst. Evol. Microbiol.">
        <title>The Global Catalogue of Microorganisms (GCM) 10K type strain sequencing project: providing services to taxonomists for standard genome sequencing and annotation.</title>
        <authorList>
            <consortium name="The Broad Institute Genomics Platform"/>
            <consortium name="The Broad Institute Genome Sequencing Center for Infectious Disease"/>
            <person name="Wu L."/>
            <person name="Ma J."/>
        </authorList>
    </citation>
    <scope>NUCLEOTIDE SEQUENCE [LARGE SCALE GENOMIC DNA]</scope>
    <source>
        <strain evidence="4 5">JCM 14917</strain>
    </source>
</reference>
<gene>
    <name evidence="4" type="ORF">GCM10009784_15960</name>
</gene>
<organism evidence="4 5">
    <name type="scientific">Arthrobacter parietis</name>
    <dbReference type="NCBI Taxonomy" id="271434"/>
    <lineage>
        <taxon>Bacteria</taxon>
        <taxon>Bacillati</taxon>
        <taxon>Actinomycetota</taxon>
        <taxon>Actinomycetes</taxon>
        <taxon>Micrococcales</taxon>
        <taxon>Micrococcaceae</taxon>
        <taxon>Arthrobacter</taxon>
    </lineage>
</organism>
<feature type="region of interest" description="Disordered" evidence="1">
    <location>
        <begin position="31"/>
        <end position="54"/>
    </location>
</feature>
<feature type="signal peptide" evidence="2">
    <location>
        <begin position="1"/>
        <end position="19"/>
    </location>
</feature>
<sequence>MTTAALRRFLLPAALIAAAAVTGCTAGNDDGASPSELTSAASSEAAEAQKASSVTANDLQEGQCVTDSGTAAEPDIQVIPCDEPHAFEVFATTELDEGVYPGLGEADAQAQEFCRGEFAAFVGVEYDASALELQYFYPVESEWTDEGGRSVICLVGSAGGEPSTGTLRDSSQ</sequence>
<dbReference type="Pfam" id="PF13845">
    <property type="entry name" value="Septum_form"/>
    <property type="match status" value="1"/>
</dbReference>
<feature type="chain" id="PRO_5047434452" description="Septum formation-related domain-containing protein" evidence="2">
    <location>
        <begin position="20"/>
        <end position="172"/>
    </location>
</feature>
<proteinExistence type="predicted"/>
<dbReference type="EMBL" id="BAAAON010000001">
    <property type="protein sequence ID" value="GAA2175064.1"/>
    <property type="molecule type" value="Genomic_DNA"/>
</dbReference>
<dbReference type="Proteomes" id="UP001500974">
    <property type="component" value="Unassembled WGS sequence"/>
</dbReference>
<protein>
    <recommendedName>
        <fullName evidence="3">Septum formation-related domain-containing protein</fullName>
    </recommendedName>
</protein>
<accession>A0ABN3AVZ0</accession>